<dbReference type="Pfam" id="PF00551">
    <property type="entry name" value="Formyl_trans_N"/>
    <property type="match status" value="1"/>
</dbReference>
<dbReference type="InterPro" id="IPR002376">
    <property type="entry name" value="Formyl_transf_N"/>
</dbReference>
<keyword evidence="9" id="KW-1185">Reference proteome</keyword>
<dbReference type="InterPro" id="IPR011034">
    <property type="entry name" value="Formyl_transferase-like_C_sf"/>
</dbReference>
<dbReference type="SUPFAM" id="SSF50486">
    <property type="entry name" value="FMT C-terminal domain-like"/>
    <property type="match status" value="1"/>
</dbReference>
<dbReference type="InterPro" id="IPR041711">
    <property type="entry name" value="Met-tRNA-FMT_N"/>
</dbReference>
<dbReference type="GO" id="GO:0004479">
    <property type="term" value="F:methionyl-tRNA formyltransferase activity"/>
    <property type="evidence" value="ECO:0007669"/>
    <property type="project" value="UniProtKB-UniRule"/>
</dbReference>
<evidence type="ECO:0000259" key="7">
    <source>
        <dbReference type="Pfam" id="PF02911"/>
    </source>
</evidence>
<dbReference type="PANTHER" id="PTHR11138:SF5">
    <property type="entry name" value="METHIONYL-TRNA FORMYLTRANSFERASE, MITOCHONDRIAL"/>
    <property type="match status" value="1"/>
</dbReference>
<dbReference type="PANTHER" id="PTHR11138">
    <property type="entry name" value="METHIONYL-TRNA FORMYLTRANSFERASE"/>
    <property type="match status" value="1"/>
</dbReference>
<protein>
    <recommendedName>
        <fullName evidence="2 5">Methionyl-tRNA formyltransferase</fullName>
        <ecNumber evidence="2 5">2.1.2.9</ecNumber>
    </recommendedName>
</protein>
<keyword evidence="3 5" id="KW-0808">Transferase</keyword>
<feature type="domain" description="Formyl transferase C-terminal" evidence="7">
    <location>
        <begin position="202"/>
        <end position="296"/>
    </location>
</feature>
<dbReference type="GO" id="GO:0005829">
    <property type="term" value="C:cytosol"/>
    <property type="evidence" value="ECO:0007669"/>
    <property type="project" value="TreeGrafter"/>
</dbReference>
<dbReference type="InterPro" id="IPR005794">
    <property type="entry name" value="Fmt"/>
</dbReference>
<reference evidence="8 9" key="1">
    <citation type="submission" date="2019-08" db="EMBL/GenBank/DDBJ databases">
        <title>100 year-old enigma solved: identification of Planctomyces bekefii, the type genus and species of the phylum Planctomycetes.</title>
        <authorList>
            <person name="Svetlana D.N."/>
            <person name="Overmann J."/>
        </authorList>
    </citation>
    <scope>NUCLEOTIDE SEQUENCE [LARGE SCALE GENOMIC DNA]</scope>
    <source>
        <strain evidence="8">Phe10_nw2017</strain>
    </source>
</reference>
<dbReference type="Gene3D" id="3.40.50.12230">
    <property type="match status" value="1"/>
</dbReference>
<feature type="domain" description="Formyl transferase N-terminal" evidence="6">
    <location>
        <begin position="1"/>
        <end position="170"/>
    </location>
</feature>
<dbReference type="SUPFAM" id="SSF53328">
    <property type="entry name" value="Formyltransferase"/>
    <property type="match status" value="1"/>
</dbReference>
<dbReference type="InterPro" id="IPR005793">
    <property type="entry name" value="Formyl_trans_C"/>
</dbReference>
<dbReference type="HAMAP" id="MF_00182">
    <property type="entry name" value="Formyl_trans"/>
    <property type="match status" value="1"/>
</dbReference>
<dbReference type="AlphaFoldDB" id="A0A5C6M0U2"/>
<accession>A0A5C6M0U2</accession>
<evidence type="ECO:0000256" key="3">
    <source>
        <dbReference type="ARBA" id="ARBA00022679"/>
    </source>
</evidence>
<dbReference type="EC" id="2.1.2.9" evidence="2 5"/>
<evidence type="ECO:0000313" key="9">
    <source>
        <dbReference type="Proteomes" id="UP000321083"/>
    </source>
</evidence>
<evidence type="ECO:0000256" key="2">
    <source>
        <dbReference type="ARBA" id="ARBA00012261"/>
    </source>
</evidence>
<evidence type="ECO:0000256" key="1">
    <source>
        <dbReference type="ARBA" id="ARBA00010699"/>
    </source>
</evidence>
<dbReference type="Pfam" id="PF02911">
    <property type="entry name" value="Formyl_trans_C"/>
    <property type="match status" value="1"/>
</dbReference>
<name>A0A5C6M0U2_9PLAN</name>
<dbReference type="EMBL" id="SRHE01000720">
    <property type="protein sequence ID" value="TWW08336.1"/>
    <property type="molecule type" value="Genomic_DNA"/>
</dbReference>
<comment type="similarity">
    <text evidence="1 5">Belongs to the Fmt family.</text>
</comment>
<gene>
    <name evidence="5 8" type="primary">fmt</name>
    <name evidence="8" type="ORF">E3A20_25350</name>
</gene>
<evidence type="ECO:0000256" key="4">
    <source>
        <dbReference type="ARBA" id="ARBA00022917"/>
    </source>
</evidence>
<comment type="function">
    <text evidence="5">Attaches a formyl group to the free amino group of methionyl-tRNA(fMet). The formyl group appears to play a dual role in the initiator identity of N-formylmethionyl-tRNA by promoting its recognition by IF2 and preventing the misappropriation of this tRNA by the elongation apparatus.</text>
</comment>
<comment type="caution">
    <text evidence="8">The sequence shown here is derived from an EMBL/GenBank/DDBJ whole genome shotgun (WGS) entry which is preliminary data.</text>
</comment>
<sequence length="326" mass="35368">MRIVLMGTGEFALPAFRAVLGSVHKVVAVVTQPDKVGRGHHQHVNVVKALGESGGLPVLQPERVNRPEVLEELRGFGADVFLVASYGQILKPELLSIPRLGAFNLHGSLLPKYRGAAPVQYSIWEGERTTGVTIFQIEPALDSGPMVGKVETEIGEEETAGELMLRLAELCVPLTLEVLDQLERGVACFESQDPAGVVLAPKIPREAGQLDFRQGVRRIDCQLRALQPWPKCSAVLQRSGQPPLRCLLLLGKRWGGEEEFGAGAELSTGVVRVVEGRPLVRCGDGWLELLRVQPEGPVTAVALLSPLQSHTGRCSQQTLQQTLQTI</sequence>
<proteinExistence type="inferred from homology"/>
<evidence type="ECO:0000313" key="8">
    <source>
        <dbReference type="EMBL" id="TWW08336.1"/>
    </source>
</evidence>
<dbReference type="InterPro" id="IPR036477">
    <property type="entry name" value="Formyl_transf_N_sf"/>
</dbReference>
<organism evidence="8 9">
    <name type="scientific">Planctomyces bekefii</name>
    <dbReference type="NCBI Taxonomy" id="1653850"/>
    <lineage>
        <taxon>Bacteria</taxon>
        <taxon>Pseudomonadati</taxon>
        <taxon>Planctomycetota</taxon>
        <taxon>Planctomycetia</taxon>
        <taxon>Planctomycetales</taxon>
        <taxon>Planctomycetaceae</taxon>
        <taxon>Planctomyces</taxon>
    </lineage>
</organism>
<comment type="catalytic activity">
    <reaction evidence="5">
        <text>L-methionyl-tRNA(fMet) + (6R)-10-formyltetrahydrofolate = N-formyl-L-methionyl-tRNA(fMet) + (6S)-5,6,7,8-tetrahydrofolate + H(+)</text>
        <dbReference type="Rhea" id="RHEA:24380"/>
        <dbReference type="Rhea" id="RHEA-COMP:9952"/>
        <dbReference type="Rhea" id="RHEA-COMP:9953"/>
        <dbReference type="ChEBI" id="CHEBI:15378"/>
        <dbReference type="ChEBI" id="CHEBI:57453"/>
        <dbReference type="ChEBI" id="CHEBI:78530"/>
        <dbReference type="ChEBI" id="CHEBI:78844"/>
        <dbReference type="ChEBI" id="CHEBI:195366"/>
        <dbReference type="EC" id="2.1.2.9"/>
    </reaction>
</comment>
<evidence type="ECO:0000259" key="6">
    <source>
        <dbReference type="Pfam" id="PF00551"/>
    </source>
</evidence>
<dbReference type="CDD" id="cd08704">
    <property type="entry name" value="Met_tRNA_FMT_C"/>
    <property type="match status" value="1"/>
</dbReference>
<dbReference type="InterPro" id="IPR044135">
    <property type="entry name" value="Met-tRNA-FMT_C"/>
</dbReference>
<feature type="binding site" evidence="5">
    <location>
        <begin position="108"/>
        <end position="111"/>
    </location>
    <ligand>
        <name>(6S)-5,6,7,8-tetrahydrofolate</name>
        <dbReference type="ChEBI" id="CHEBI:57453"/>
    </ligand>
</feature>
<evidence type="ECO:0000256" key="5">
    <source>
        <dbReference type="HAMAP-Rule" id="MF_00182"/>
    </source>
</evidence>
<keyword evidence="4 5" id="KW-0648">Protein biosynthesis</keyword>
<reference evidence="8 9" key="2">
    <citation type="submission" date="2019-08" db="EMBL/GenBank/DDBJ databases">
        <authorList>
            <person name="Henke P."/>
        </authorList>
    </citation>
    <scope>NUCLEOTIDE SEQUENCE [LARGE SCALE GENOMIC DNA]</scope>
    <source>
        <strain evidence="8">Phe10_nw2017</strain>
    </source>
</reference>
<dbReference type="CDD" id="cd08646">
    <property type="entry name" value="FMT_core_Met-tRNA-FMT_N"/>
    <property type="match status" value="1"/>
</dbReference>
<dbReference type="Proteomes" id="UP000321083">
    <property type="component" value="Unassembled WGS sequence"/>
</dbReference>